<comment type="caution">
    <text evidence="1">The sequence shown here is derived from an EMBL/GenBank/DDBJ whole genome shotgun (WGS) entry which is preliminary data.</text>
</comment>
<dbReference type="Proteomes" id="UP001546774">
    <property type="component" value="Unassembled WGS sequence"/>
</dbReference>
<accession>A0ABV1H5Y6</accession>
<dbReference type="EMBL" id="JBBMFS010000004">
    <property type="protein sequence ID" value="MEQ2554726.1"/>
    <property type="molecule type" value="Genomic_DNA"/>
</dbReference>
<name>A0ABV1H5Y6_9FIRM</name>
<proteinExistence type="predicted"/>
<evidence type="ECO:0000313" key="2">
    <source>
        <dbReference type="Proteomes" id="UP001546774"/>
    </source>
</evidence>
<gene>
    <name evidence="1" type="ORF">WMO37_06775</name>
</gene>
<organism evidence="1 2">
    <name type="scientific">Lachnospira intestinalis</name>
    <dbReference type="NCBI Taxonomy" id="3133158"/>
    <lineage>
        <taxon>Bacteria</taxon>
        <taxon>Bacillati</taxon>
        <taxon>Bacillota</taxon>
        <taxon>Clostridia</taxon>
        <taxon>Lachnospirales</taxon>
        <taxon>Lachnospiraceae</taxon>
        <taxon>Lachnospira</taxon>
    </lineage>
</organism>
<sequence>MDNFANIGKAVLIQSIGLQKNYIEVKESETSVIDYNNAACTDCKYKAFIQAFAPDSEAYLSACETCRNCPHKIFTQKTEYKKIYHNETNRFGYKPRLKTNAIKLLLLLHFYHPDRFGIIKNIDIRELAEHLHCDIKTVKNNLEILNRYAYVTYARTDSYIITLCLNDYTSYYLPARQGGRGFIVLSKKLLSQILEIDTLVTLRIYLRQLISIDNLNAKGGPFTAISNTYKDLKRFLPEYCKPNIIRKAVQTSNDIFTITLNTNGIRFEIKDEYNAKKQKESCYQYYIHQLHQFVMDFNKTVTSVNVNNSIPARYAEYFNDRQTVDYYRLIHFKDYEVEDLAMLSLQYSFDTVIYALSSIYKTYILKDHEIKNLGGLVRTAIMAQLKTSYQAA</sequence>
<keyword evidence="2" id="KW-1185">Reference proteome</keyword>
<protein>
    <submittedName>
        <fullName evidence="1">Uncharacterized protein</fullName>
    </submittedName>
</protein>
<evidence type="ECO:0000313" key="1">
    <source>
        <dbReference type="EMBL" id="MEQ2554726.1"/>
    </source>
</evidence>
<reference evidence="1" key="1">
    <citation type="submission" date="2024-03" db="EMBL/GenBank/DDBJ databases">
        <title>Human intestinal bacterial collection.</title>
        <authorList>
            <person name="Pauvert C."/>
            <person name="Hitch T.C.A."/>
            <person name="Clavel T."/>
        </authorList>
    </citation>
    <scope>NUCLEOTIDE SEQUENCE [LARGE SCALE GENOMIC DNA]</scope>
    <source>
        <strain evidence="1">CLA-AA-H89B</strain>
    </source>
</reference>